<evidence type="ECO:0000256" key="2">
    <source>
        <dbReference type="ARBA" id="ARBA00009212"/>
    </source>
</evidence>
<dbReference type="PANTHER" id="PTHR34702:SF1">
    <property type="entry name" value="NA(+)_H(+) ANTIPORTER SUBUNIT F"/>
    <property type="match status" value="1"/>
</dbReference>
<sequence length="125" mass="13322">MIYVLGACMLMLVIAALLVTARAVKGPTSLDRMVSVDMISSILIGSVALLAALTRRSDLLALFIVLSLVGFVGSMTLARFITPVDPSAKRTFWKDTQHDEPAQKVHPDSAAVKHEVDALENGSGS</sequence>
<keyword evidence="3" id="KW-0813">Transport</keyword>
<dbReference type="Proteomes" id="UP001243212">
    <property type="component" value="Unassembled WGS sequence"/>
</dbReference>
<evidence type="ECO:0000313" key="10">
    <source>
        <dbReference type="Proteomes" id="UP001243212"/>
    </source>
</evidence>
<accession>A0ABT9NGH5</accession>
<evidence type="ECO:0000256" key="1">
    <source>
        <dbReference type="ARBA" id="ARBA00004651"/>
    </source>
</evidence>
<feature type="transmembrane region" description="Helical" evidence="8">
    <location>
        <begin position="60"/>
        <end position="81"/>
    </location>
</feature>
<feature type="transmembrane region" description="Helical" evidence="8">
    <location>
        <begin position="33"/>
        <end position="53"/>
    </location>
</feature>
<keyword evidence="7 8" id="KW-0472">Membrane</keyword>
<evidence type="ECO:0000256" key="8">
    <source>
        <dbReference type="SAM" id="Phobius"/>
    </source>
</evidence>
<keyword evidence="5 8" id="KW-0812">Transmembrane</keyword>
<evidence type="ECO:0000313" key="9">
    <source>
        <dbReference type="EMBL" id="MDP9806511.1"/>
    </source>
</evidence>
<dbReference type="Pfam" id="PF04066">
    <property type="entry name" value="MrpF_PhaF"/>
    <property type="match status" value="1"/>
</dbReference>
<organism evidence="9 10">
    <name type="scientific">Trueperella bonasi</name>
    <dbReference type="NCBI Taxonomy" id="312286"/>
    <lineage>
        <taxon>Bacteria</taxon>
        <taxon>Bacillati</taxon>
        <taxon>Actinomycetota</taxon>
        <taxon>Actinomycetes</taxon>
        <taxon>Actinomycetales</taxon>
        <taxon>Actinomycetaceae</taxon>
        <taxon>Trueperella</taxon>
    </lineage>
</organism>
<gene>
    <name evidence="9" type="ORF">J2S70_001093</name>
</gene>
<keyword evidence="10" id="KW-1185">Reference proteome</keyword>
<dbReference type="PANTHER" id="PTHR34702">
    <property type="entry name" value="NA(+)/H(+) ANTIPORTER SUBUNIT F1"/>
    <property type="match status" value="1"/>
</dbReference>
<name>A0ABT9NGH5_9ACTO</name>
<keyword evidence="6 8" id="KW-1133">Transmembrane helix</keyword>
<evidence type="ECO:0000256" key="5">
    <source>
        <dbReference type="ARBA" id="ARBA00022692"/>
    </source>
</evidence>
<dbReference type="EMBL" id="JAUSQX010000001">
    <property type="protein sequence ID" value="MDP9806511.1"/>
    <property type="molecule type" value="Genomic_DNA"/>
</dbReference>
<dbReference type="InterPro" id="IPR007208">
    <property type="entry name" value="MrpF/PhaF-like"/>
</dbReference>
<evidence type="ECO:0000256" key="4">
    <source>
        <dbReference type="ARBA" id="ARBA00022475"/>
    </source>
</evidence>
<keyword evidence="4" id="KW-1003">Cell membrane</keyword>
<proteinExistence type="inferred from homology"/>
<evidence type="ECO:0000256" key="3">
    <source>
        <dbReference type="ARBA" id="ARBA00022448"/>
    </source>
</evidence>
<comment type="subcellular location">
    <subcellularLocation>
        <location evidence="1">Cell membrane</location>
        <topology evidence="1">Multi-pass membrane protein</topology>
    </subcellularLocation>
</comment>
<evidence type="ECO:0000256" key="7">
    <source>
        <dbReference type="ARBA" id="ARBA00023136"/>
    </source>
</evidence>
<comment type="similarity">
    <text evidence="2">Belongs to the CPA3 antiporters (TC 2.A.63) subunit F family.</text>
</comment>
<dbReference type="RefSeq" id="WP_307682729.1">
    <property type="nucleotide sequence ID" value="NZ_JAUSQX010000001.1"/>
</dbReference>
<protein>
    <submittedName>
        <fullName evidence="9">Multicomponent Na+:H+ antiporter subunit F</fullName>
    </submittedName>
</protein>
<evidence type="ECO:0000256" key="6">
    <source>
        <dbReference type="ARBA" id="ARBA00022989"/>
    </source>
</evidence>
<reference evidence="9 10" key="1">
    <citation type="submission" date="2023-07" db="EMBL/GenBank/DDBJ databases">
        <title>Sequencing the genomes of 1000 actinobacteria strains.</title>
        <authorList>
            <person name="Klenk H.-P."/>
        </authorList>
    </citation>
    <scope>NUCLEOTIDE SEQUENCE [LARGE SCALE GENOMIC DNA]</scope>
    <source>
        <strain evidence="9 10">DSM 17163</strain>
    </source>
</reference>
<comment type="caution">
    <text evidence="9">The sequence shown here is derived from an EMBL/GenBank/DDBJ whole genome shotgun (WGS) entry which is preliminary data.</text>
</comment>